<dbReference type="GO" id="GO:0016627">
    <property type="term" value="F:oxidoreductase activity, acting on the CH-CH group of donors"/>
    <property type="evidence" value="ECO:0007669"/>
    <property type="project" value="InterPro"/>
</dbReference>
<dbReference type="RefSeq" id="WP_136423432.1">
    <property type="nucleotide sequence ID" value="NZ_SSSN01000003.1"/>
</dbReference>
<evidence type="ECO:0000313" key="2">
    <source>
        <dbReference type="Proteomes" id="UP000307380"/>
    </source>
</evidence>
<sequence>MTPVPPAPLVLSLGDEPSRRVTDVVAASTGVPGLGVDVDATLALSVSVGSDLYSGGRPTHREVWEVLANTALQDVAAARILEPHLDALAILSDAGSPELAAIDADAGSTWGVYAAEGRGMRLEATRDGDAWSITGTKPWCSLAGRLSHALVTAHLDGGERGLFAVDLRSTGVSPHDGPWVARGLSGIVSAAVDFDAAAAVPVGGPGWYLERPGFAWGGIGVAACWWGGAIGLLEWLAAAASATDEPLTAMHLGAADAALWGARAALADAADRADGRTGIAPTVIAGRARSVVATAVEQALLHSAHGLGPGPLTSDEAYARRVADLQVYVRQHHAERDDASLGRKVAAGGTLW</sequence>
<dbReference type="EMBL" id="SSSN01000003">
    <property type="protein sequence ID" value="THG35724.1"/>
    <property type="molecule type" value="Genomic_DNA"/>
</dbReference>
<proteinExistence type="predicted"/>
<dbReference type="SUPFAM" id="SSF56645">
    <property type="entry name" value="Acyl-CoA dehydrogenase NM domain-like"/>
    <property type="match status" value="1"/>
</dbReference>
<dbReference type="InterPro" id="IPR046373">
    <property type="entry name" value="Acyl-CoA_Oxase/DH_mid-dom_sf"/>
</dbReference>
<gene>
    <name evidence="1" type="ORF">E6C70_06750</name>
</gene>
<dbReference type="AlphaFoldDB" id="A0A4S4FYM0"/>
<comment type="caution">
    <text evidence="1">The sequence shown here is derived from an EMBL/GenBank/DDBJ whole genome shotgun (WGS) entry which is preliminary data.</text>
</comment>
<evidence type="ECO:0000313" key="1">
    <source>
        <dbReference type="EMBL" id="THG35724.1"/>
    </source>
</evidence>
<dbReference type="Gene3D" id="2.40.110.10">
    <property type="entry name" value="Butyryl-CoA Dehydrogenase, subunit A, domain 2"/>
    <property type="match status" value="1"/>
</dbReference>
<organism evidence="1 2">
    <name type="scientific">Orlajensenia flava</name>
    <dbReference type="NCBI Taxonomy" id="2565934"/>
    <lineage>
        <taxon>Bacteria</taxon>
        <taxon>Bacillati</taxon>
        <taxon>Actinomycetota</taxon>
        <taxon>Actinomycetes</taxon>
        <taxon>Micrococcales</taxon>
        <taxon>Microbacteriaceae</taxon>
        <taxon>Orlajensenia</taxon>
    </lineage>
</organism>
<protein>
    <submittedName>
        <fullName evidence="1">Acyl-CoA dehydrogenase</fullName>
    </submittedName>
</protein>
<name>A0A4S4FYM0_9MICO</name>
<accession>A0A4S4FYM0</accession>
<keyword evidence="2" id="KW-1185">Reference proteome</keyword>
<dbReference type="Proteomes" id="UP000307380">
    <property type="component" value="Unassembled WGS sequence"/>
</dbReference>
<dbReference type="OrthoDB" id="107064at2"/>
<reference evidence="1 2" key="1">
    <citation type="submission" date="2019-04" db="EMBL/GenBank/DDBJ databases">
        <authorList>
            <person name="Jiang L."/>
        </authorList>
    </citation>
    <scope>NUCLEOTIDE SEQUENCE [LARGE SCALE GENOMIC DNA]</scope>
    <source>
        <strain evidence="1 2">YIM 131861</strain>
    </source>
</reference>
<dbReference type="InterPro" id="IPR009100">
    <property type="entry name" value="AcylCoA_DH/oxidase_NM_dom_sf"/>
</dbReference>